<evidence type="ECO:0000313" key="3">
    <source>
        <dbReference type="Proteomes" id="UP001596297"/>
    </source>
</evidence>
<keyword evidence="3" id="KW-1185">Reference proteome</keyword>
<keyword evidence="1" id="KW-0812">Transmembrane</keyword>
<keyword evidence="1" id="KW-0472">Membrane</keyword>
<feature type="transmembrane region" description="Helical" evidence="1">
    <location>
        <begin position="117"/>
        <end position="138"/>
    </location>
</feature>
<organism evidence="2 3">
    <name type="scientific">Deinococcus lacus</name>
    <dbReference type="NCBI Taxonomy" id="392561"/>
    <lineage>
        <taxon>Bacteria</taxon>
        <taxon>Thermotogati</taxon>
        <taxon>Deinococcota</taxon>
        <taxon>Deinococci</taxon>
        <taxon>Deinococcales</taxon>
        <taxon>Deinococcaceae</taxon>
        <taxon>Deinococcus</taxon>
    </lineage>
</organism>
<dbReference type="EMBL" id="JBHSWD010000001">
    <property type="protein sequence ID" value="MFC6591370.1"/>
    <property type="molecule type" value="Genomic_DNA"/>
</dbReference>
<protein>
    <submittedName>
        <fullName evidence="2">VC0807 family protein</fullName>
    </submittedName>
</protein>
<reference evidence="3" key="1">
    <citation type="journal article" date="2019" name="Int. J. Syst. Evol. Microbiol.">
        <title>The Global Catalogue of Microorganisms (GCM) 10K type strain sequencing project: providing services to taxonomists for standard genome sequencing and annotation.</title>
        <authorList>
            <consortium name="The Broad Institute Genomics Platform"/>
            <consortium name="The Broad Institute Genome Sequencing Center for Infectious Disease"/>
            <person name="Wu L."/>
            <person name="Ma J."/>
        </authorList>
    </citation>
    <scope>NUCLEOTIDE SEQUENCE [LARGE SCALE GENOMIC DNA]</scope>
    <source>
        <strain evidence="3">CGMCC 1.15772</strain>
    </source>
</reference>
<dbReference type="NCBIfam" id="NF041646">
    <property type="entry name" value="VC0807_fam"/>
    <property type="match status" value="1"/>
</dbReference>
<dbReference type="RefSeq" id="WP_380082370.1">
    <property type="nucleotide sequence ID" value="NZ_JBHSWD010000001.1"/>
</dbReference>
<accession>A0ABW1YCW5</accession>
<name>A0ABW1YCW5_9DEIO</name>
<evidence type="ECO:0000256" key="1">
    <source>
        <dbReference type="SAM" id="Phobius"/>
    </source>
</evidence>
<comment type="caution">
    <text evidence="2">The sequence shown here is derived from an EMBL/GenBank/DDBJ whole genome shotgun (WGS) entry which is preliminary data.</text>
</comment>
<keyword evidence="1" id="KW-1133">Transmembrane helix</keyword>
<sequence>MSGALAFWYVDGFWYAVKDSARSYLMGLLLLISAATPTPLLKVFLDMASLAEQPADREATQRAMSDPDIHRTLVRATVVFALVDIVGGLINSYVNYRRVTATFGTDAFNAQIAEVNAIMRLPNMGVALLGLGLALWLLHRAVVQRFGAGASLFEPASLRGRV</sequence>
<feature type="transmembrane region" description="Helical" evidence="1">
    <location>
        <begin position="24"/>
        <end position="45"/>
    </location>
</feature>
<dbReference type="Proteomes" id="UP001596297">
    <property type="component" value="Unassembled WGS sequence"/>
</dbReference>
<evidence type="ECO:0000313" key="2">
    <source>
        <dbReference type="EMBL" id="MFC6591370.1"/>
    </source>
</evidence>
<gene>
    <name evidence="2" type="ORF">ACFP81_04640</name>
</gene>
<proteinExistence type="predicted"/>
<feature type="transmembrane region" description="Helical" evidence="1">
    <location>
        <begin position="72"/>
        <end position="94"/>
    </location>
</feature>